<comment type="caution">
    <text evidence="2">The sequence shown here is derived from an EMBL/GenBank/DDBJ whole genome shotgun (WGS) entry which is preliminary data.</text>
</comment>
<protein>
    <submittedName>
        <fullName evidence="2">Uncharacterized protein</fullName>
    </submittedName>
</protein>
<sequence length="69" mass="8006">MRLGYLDSDDHNVKDRIESKRHKIKNRNQNPSQFPDNVVPFPRIPLPNPLKISGLYEDLFCSPEAEEEG</sequence>
<organism evidence="2 3">
    <name type="scientific">Leptospira ryugenii</name>
    <dbReference type="NCBI Taxonomy" id="1917863"/>
    <lineage>
        <taxon>Bacteria</taxon>
        <taxon>Pseudomonadati</taxon>
        <taxon>Spirochaetota</taxon>
        <taxon>Spirochaetia</taxon>
        <taxon>Leptospirales</taxon>
        <taxon>Leptospiraceae</taxon>
        <taxon>Leptospira</taxon>
    </lineage>
</organism>
<dbReference type="Proteomes" id="UP000245133">
    <property type="component" value="Unassembled WGS sequence"/>
</dbReference>
<keyword evidence="3" id="KW-1185">Reference proteome</keyword>
<proteinExistence type="predicted"/>
<evidence type="ECO:0000313" key="2">
    <source>
        <dbReference type="EMBL" id="GBF50194.1"/>
    </source>
</evidence>
<dbReference type="AlphaFoldDB" id="A0A2P2DZX9"/>
<gene>
    <name evidence="2" type="ORF">LPTSP4_17180</name>
</gene>
<reference evidence="2 3" key="1">
    <citation type="submission" date="2018-02" db="EMBL/GenBank/DDBJ databases">
        <title>Novel Leptospira species isolated from soil and water in Japan.</title>
        <authorList>
            <person name="Nakao R."/>
            <person name="Masuzawa T."/>
        </authorList>
    </citation>
    <scope>NUCLEOTIDE SEQUENCE [LARGE SCALE GENOMIC DNA]</scope>
    <source>
        <strain evidence="2 3">YH101</strain>
    </source>
</reference>
<name>A0A2P2DZX9_9LEPT</name>
<dbReference type="EMBL" id="BFBB01000004">
    <property type="protein sequence ID" value="GBF50194.1"/>
    <property type="molecule type" value="Genomic_DNA"/>
</dbReference>
<evidence type="ECO:0000256" key="1">
    <source>
        <dbReference type="SAM" id="MobiDB-lite"/>
    </source>
</evidence>
<accession>A0A2P2DZX9</accession>
<feature type="region of interest" description="Disordered" evidence="1">
    <location>
        <begin position="19"/>
        <end position="40"/>
    </location>
</feature>
<evidence type="ECO:0000313" key="3">
    <source>
        <dbReference type="Proteomes" id="UP000245133"/>
    </source>
</evidence>